<dbReference type="OrthoDB" id="9807384at2"/>
<dbReference type="EMBL" id="QOVN01000001">
    <property type="protein sequence ID" value="RXG31195.1"/>
    <property type="molecule type" value="Genomic_DNA"/>
</dbReference>
<proteinExistence type="predicted"/>
<keyword evidence="1" id="KW-1133">Transmembrane helix</keyword>
<dbReference type="RefSeq" id="WP_072981055.1">
    <property type="nucleotide sequence ID" value="NZ_FQXT01000002.1"/>
</dbReference>
<evidence type="ECO:0008006" key="6">
    <source>
        <dbReference type="Google" id="ProtNLM"/>
    </source>
</evidence>
<dbReference type="STRING" id="573501.SAMN04487999_1042"/>
<keyword evidence="1" id="KW-0812">Transmembrane</keyword>
<dbReference type="Proteomes" id="UP000290037">
    <property type="component" value="Unassembled WGS sequence"/>
</dbReference>
<dbReference type="Proteomes" id="UP000184240">
    <property type="component" value="Unassembled WGS sequence"/>
</dbReference>
<sequence>MNSNLNNHIPKSSFYNIRAFAFAMIIAFLTTLNVQAQQVKGAVDTTSIRIGEQITYEFQVEADSTDLVLFPEGQTFQPLEMIEAYQVDTSYAGAKMNLIKRYGLTQFDSGSYTIPRQLVSINQQPFYTDSVAIEVNNVVIDTTKQGLYDIKDIVAVERATSKFWEYLLYFLLLAAVIGGFLFFIIRRSRKKAAAEQKLPPFEQALFSLKQLDEEYKEPARGIDERDATKAYYSKLTDIVRRYLDEEVYDRSMESTSSELIERLMLEKEEGKIDLSKETILKLDQILKRADLTKFARTSPGAGQAEADRIVAEEIVKETKEAIPPPTEEELMRDAAYREALAKRRKRKLILTSIIGVFGILVIATGILIATKGFDFVKDNFIGHPSKDLLESDWVRSEYGYPPVIISTPRVLERNEIALPDSLKQQMDMSTFTYGSLIDDFYVVVNNTRFGGKNEANLEASAQGFISTIEANGAKNLIVKTEKYTTPEGTEGLRVYGTGDFPETLNKDEFSKGEYEMLLFTAPGVLQQILVAHREDDTYAKEMSARIINSVELQKTVPTDVK</sequence>
<keyword evidence="5" id="KW-1185">Reference proteome</keyword>
<evidence type="ECO:0000256" key="1">
    <source>
        <dbReference type="SAM" id="Phobius"/>
    </source>
</evidence>
<organism evidence="3 4">
    <name type="scientific">Leeuwenhoekiella palythoae</name>
    <dbReference type="NCBI Taxonomy" id="573501"/>
    <lineage>
        <taxon>Bacteria</taxon>
        <taxon>Pseudomonadati</taxon>
        <taxon>Bacteroidota</taxon>
        <taxon>Flavobacteriia</taxon>
        <taxon>Flavobacteriales</taxon>
        <taxon>Flavobacteriaceae</taxon>
        <taxon>Leeuwenhoekiella</taxon>
    </lineage>
</organism>
<gene>
    <name evidence="2" type="ORF">DSM01_335</name>
    <name evidence="3" type="ORF">SAMN04487999_1042</name>
</gene>
<evidence type="ECO:0000313" key="3">
    <source>
        <dbReference type="EMBL" id="SHH82268.1"/>
    </source>
</evidence>
<feature type="transmembrane region" description="Helical" evidence="1">
    <location>
        <begin position="166"/>
        <end position="185"/>
    </location>
</feature>
<evidence type="ECO:0000313" key="5">
    <source>
        <dbReference type="Proteomes" id="UP000290037"/>
    </source>
</evidence>
<evidence type="ECO:0000313" key="2">
    <source>
        <dbReference type="EMBL" id="RXG31195.1"/>
    </source>
</evidence>
<reference evidence="3" key="2">
    <citation type="submission" date="2016-11" db="EMBL/GenBank/DDBJ databases">
        <authorList>
            <person name="Jaros S."/>
            <person name="Januszkiewicz K."/>
            <person name="Wedrychowicz H."/>
        </authorList>
    </citation>
    <scope>NUCLEOTIDE SEQUENCE [LARGE SCALE GENOMIC DNA]</scope>
    <source>
        <strain evidence="3">DSM 19859</strain>
    </source>
</reference>
<protein>
    <recommendedName>
        <fullName evidence="6">Oxygen tolerance</fullName>
    </recommendedName>
</protein>
<keyword evidence="1" id="KW-0472">Membrane</keyword>
<name>A0A1M5W494_9FLAO</name>
<dbReference type="AlphaFoldDB" id="A0A1M5W494"/>
<feature type="transmembrane region" description="Helical" evidence="1">
    <location>
        <begin position="348"/>
        <end position="369"/>
    </location>
</feature>
<dbReference type="EMBL" id="FQXT01000002">
    <property type="protein sequence ID" value="SHH82268.1"/>
    <property type="molecule type" value="Genomic_DNA"/>
</dbReference>
<reference evidence="2 5" key="3">
    <citation type="submission" date="2018-07" db="EMBL/GenBank/DDBJ databases">
        <title>Leeuwenhoekiella genomics.</title>
        <authorList>
            <person name="Tahon G."/>
            <person name="Willems A."/>
        </authorList>
    </citation>
    <scope>NUCLEOTIDE SEQUENCE [LARGE SCALE GENOMIC DNA]</scope>
    <source>
        <strain evidence="2 5">LMG 24856</strain>
    </source>
</reference>
<evidence type="ECO:0000313" key="4">
    <source>
        <dbReference type="Proteomes" id="UP000184240"/>
    </source>
</evidence>
<reference evidence="4" key="1">
    <citation type="submission" date="2016-11" db="EMBL/GenBank/DDBJ databases">
        <authorList>
            <person name="Varghese N."/>
            <person name="Submissions S."/>
        </authorList>
    </citation>
    <scope>NUCLEOTIDE SEQUENCE [LARGE SCALE GENOMIC DNA]</scope>
    <source>
        <strain evidence="4">DSM 19859</strain>
    </source>
</reference>
<accession>A0A1M5W494</accession>